<evidence type="ECO:0000313" key="1">
    <source>
        <dbReference type="EMBL" id="CEK50431.1"/>
    </source>
</evidence>
<protein>
    <submittedName>
        <fullName evidence="1">Uncharacterized protein</fullName>
    </submittedName>
</protein>
<accession>A0A0B6Y3P3</accession>
<dbReference type="EMBL" id="HACG01003566">
    <property type="protein sequence ID" value="CEK50431.1"/>
    <property type="molecule type" value="Transcribed_RNA"/>
</dbReference>
<gene>
    <name evidence="1" type="primary">ORF10752</name>
</gene>
<feature type="non-terminal residue" evidence="1">
    <location>
        <position position="1"/>
    </location>
</feature>
<feature type="non-terminal residue" evidence="1">
    <location>
        <position position="82"/>
    </location>
</feature>
<organism evidence="1">
    <name type="scientific">Arion vulgaris</name>
    <dbReference type="NCBI Taxonomy" id="1028688"/>
    <lineage>
        <taxon>Eukaryota</taxon>
        <taxon>Metazoa</taxon>
        <taxon>Spiralia</taxon>
        <taxon>Lophotrochozoa</taxon>
        <taxon>Mollusca</taxon>
        <taxon>Gastropoda</taxon>
        <taxon>Heterobranchia</taxon>
        <taxon>Euthyneura</taxon>
        <taxon>Panpulmonata</taxon>
        <taxon>Eupulmonata</taxon>
        <taxon>Stylommatophora</taxon>
        <taxon>Helicina</taxon>
        <taxon>Arionoidea</taxon>
        <taxon>Arionidae</taxon>
        <taxon>Arion</taxon>
    </lineage>
</organism>
<proteinExistence type="predicted"/>
<reference evidence="1" key="1">
    <citation type="submission" date="2014-12" db="EMBL/GenBank/DDBJ databases">
        <title>Insight into the proteome of Arion vulgaris.</title>
        <authorList>
            <person name="Aradska J."/>
            <person name="Bulat T."/>
            <person name="Smidak R."/>
            <person name="Sarate P."/>
            <person name="Gangsoo J."/>
            <person name="Sialana F."/>
            <person name="Bilban M."/>
            <person name="Lubec G."/>
        </authorList>
    </citation>
    <scope>NUCLEOTIDE SEQUENCE</scope>
    <source>
        <tissue evidence="1">Skin</tissue>
    </source>
</reference>
<name>A0A0B6Y3P3_9EUPU</name>
<dbReference type="AlphaFoldDB" id="A0A0B6Y3P3"/>
<sequence>ALVTAAAEEVPVSLFKLSEKKFKLILTSLANSGCWTQLDTLVTKFCKRMGQNALPDFAKYMSLINLVKDQSNITLESTRLNL</sequence>